<dbReference type="Proteomes" id="UP001054857">
    <property type="component" value="Unassembled WGS sequence"/>
</dbReference>
<feature type="compositionally biased region" description="Low complexity" evidence="1">
    <location>
        <begin position="230"/>
        <end position="247"/>
    </location>
</feature>
<evidence type="ECO:0000313" key="3">
    <source>
        <dbReference type="EMBL" id="GFR45884.1"/>
    </source>
</evidence>
<dbReference type="Gene3D" id="2.40.100.10">
    <property type="entry name" value="Cyclophilin-like"/>
    <property type="match status" value="1"/>
</dbReference>
<dbReference type="PANTHER" id="PTHR46873">
    <property type="entry name" value="EXPRESSED PROTEIN"/>
    <property type="match status" value="1"/>
</dbReference>
<evidence type="ECO:0000256" key="1">
    <source>
        <dbReference type="SAM" id="MobiDB-lite"/>
    </source>
</evidence>
<keyword evidence="4" id="KW-1185">Reference proteome</keyword>
<dbReference type="PANTHER" id="PTHR46873:SF1">
    <property type="entry name" value="EXPRESSED PROTEIN"/>
    <property type="match status" value="1"/>
</dbReference>
<dbReference type="EMBL" id="BMAR01000011">
    <property type="protein sequence ID" value="GFR45884.1"/>
    <property type="molecule type" value="Genomic_DNA"/>
</dbReference>
<evidence type="ECO:0000313" key="4">
    <source>
        <dbReference type="Proteomes" id="UP001054857"/>
    </source>
</evidence>
<organism evidence="3 4">
    <name type="scientific">Astrephomene gubernaculifera</name>
    <dbReference type="NCBI Taxonomy" id="47775"/>
    <lineage>
        <taxon>Eukaryota</taxon>
        <taxon>Viridiplantae</taxon>
        <taxon>Chlorophyta</taxon>
        <taxon>core chlorophytes</taxon>
        <taxon>Chlorophyceae</taxon>
        <taxon>CS clade</taxon>
        <taxon>Chlamydomonadales</taxon>
        <taxon>Astrephomenaceae</taxon>
        <taxon>Astrephomene</taxon>
    </lineage>
</organism>
<comment type="caution">
    <text evidence="3">The sequence shown here is derived from an EMBL/GenBank/DDBJ whole genome shotgun (WGS) entry which is preliminary data.</text>
</comment>
<evidence type="ECO:0000256" key="2">
    <source>
        <dbReference type="SAM" id="SignalP"/>
    </source>
</evidence>
<dbReference type="AlphaFoldDB" id="A0AAD3DPY4"/>
<dbReference type="InterPro" id="IPR029000">
    <property type="entry name" value="Cyclophilin-like_dom_sf"/>
</dbReference>
<feature type="signal peptide" evidence="2">
    <location>
        <begin position="1"/>
        <end position="23"/>
    </location>
</feature>
<proteinExistence type="predicted"/>
<accession>A0AAD3DPY4</accession>
<evidence type="ECO:0008006" key="5">
    <source>
        <dbReference type="Google" id="ProtNLM"/>
    </source>
</evidence>
<sequence length="254" mass="27756">MADRHAASGLYLFTLLCAAQTIATTISTESTRQDAFINYREVSRKNEDWDPDVIAAVALVSSYGQIRLRLRRDWAPEACDQVARVAAAASLRACNGCTFYRHEPAPPNWGVNGFYGPPYGLLQGGMPNLASAVKFENTARRAVRRGSAAFIAGSTDFFIGTVDHSEWGGAFTVFAQAEVEDLVSVVPLVPMEPYRNSTDQYNFTTRWLLDRKPYSLRPLRLEDLMTSSATAAAGRSTDDTAGLLATTADEEASL</sequence>
<keyword evidence="2" id="KW-0732">Signal</keyword>
<gene>
    <name evidence="3" type="ORF">Agub_g7338</name>
</gene>
<name>A0AAD3DPY4_9CHLO</name>
<dbReference type="SUPFAM" id="SSF50891">
    <property type="entry name" value="Cyclophilin-like"/>
    <property type="match status" value="1"/>
</dbReference>
<reference evidence="3 4" key="1">
    <citation type="journal article" date="2021" name="Sci. Rep.">
        <title>Genome sequencing of the multicellular alga Astrephomene provides insights into convergent evolution of germ-soma differentiation.</title>
        <authorList>
            <person name="Yamashita S."/>
            <person name="Yamamoto K."/>
            <person name="Matsuzaki R."/>
            <person name="Suzuki S."/>
            <person name="Yamaguchi H."/>
            <person name="Hirooka S."/>
            <person name="Minakuchi Y."/>
            <person name="Miyagishima S."/>
            <person name="Kawachi M."/>
            <person name="Toyoda A."/>
            <person name="Nozaki H."/>
        </authorList>
    </citation>
    <scope>NUCLEOTIDE SEQUENCE [LARGE SCALE GENOMIC DNA]</scope>
    <source>
        <strain evidence="3 4">NIES-4017</strain>
    </source>
</reference>
<protein>
    <recommendedName>
        <fullName evidence="5">Peptidylprolyl isomerase</fullName>
    </recommendedName>
</protein>
<feature type="chain" id="PRO_5042047236" description="Peptidylprolyl isomerase" evidence="2">
    <location>
        <begin position="24"/>
        <end position="254"/>
    </location>
</feature>
<feature type="region of interest" description="Disordered" evidence="1">
    <location>
        <begin position="230"/>
        <end position="254"/>
    </location>
</feature>